<dbReference type="GO" id="GO:0015018">
    <property type="term" value="F:galactosylgalactosylxylosylprotein 3-beta-glucuronosyltransferase activity"/>
    <property type="evidence" value="ECO:0007669"/>
    <property type="project" value="InterPro"/>
</dbReference>
<dbReference type="Proteomes" id="UP000075243">
    <property type="component" value="Chromosome 3"/>
</dbReference>
<evidence type="ECO:0000256" key="13">
    <source>
        <dbReference type="RuleBase" id="RU363127"/>
    </source>
</evidence>
<dbReference type="EC" id="2.4.-.-" evidence="13"/>
<comment type="function">
    <text evidence="13">Involved in the synthesis of glucuronoxylan hemicellulose in secondary cell walls.</text>
</comment>
<keyword evidence="10" id="KW-0325">Glycoprotein</keyword>
<evidence type="ECO:0000256" key="4">
    <source>
        <dbReference type="ARBA" id="ARBA00022679"/>
    </source>
</evidence>
<dbReference type="Gene3D" id="3.90.550.10">
    <property type="entry name" value="Spore Coat Polysaccharide Biosynthesis Protein SpsA, Chain A"/>
    <property type="match status" value="1"/>
</dbReference>
<dbReference type="Pfam" id="PF03360">
    <property type="entry name" value="Glyco_transf_43"/>
    <property type="match status" value="1"/>
</dbReference>
<reference evidence="14 15" key="1">
    <citation type="journal article" date="2012" name="Nat. Biotechnol.">
        <title>Draft genome sequence of pigeonpea (Cajanus cajan), an orphan legume crop of resource-poor farmers.</title>
        <authorList>
            <person name="Varshney R.K."/>
            <person name="Chen W."/>
            <person name="Li Y."/>
            <person name="Bharti A.K."/>
            <person name="Saxena R.K."/>
            <person name="Schlueter J.A."/>
            <person name="Donoghue M.T."/>
            <person name="Azam S."/>
            <person name="Fan G."/>
            <person name="Whaley A.M."/>
            <person name="Farmer A.D."/>
            <person name="Sheridan J."/>
            <person name="Iwata A."/>
            <person name="Tuteja R."/>
            <person name="Penmetsa R.V."/>
            <person name="Wu W."/>
            <person name="Upadhyaya H.D."/>
            <person name="Yang S.P."/>
            <person name="Shah T."/>
            <person name="Saxena K.B."/>
            <person name="Michael T."/>
            <person name="McCombie W.R."/>
            <person name="Yang B."/>
            <person name="Zhang G."/>
            <person name="Yang H."/>
            <person name="Wang J."/>
            <person name="Spillane C."/>
            <person name="Cook D.R."/>
            <person name="May G.D."/>
            <person name="Xu X."/>
            <person name="Jackson S.A."/>
        </authorList>
    </citation>
    <scope>NUCLEOTIDE SEQUENCE [LARGE SCALE GENOMIC DNA]</scope>
    <source>
        <strain evidence="15">cv. Asha</strain>
    </source>
</reference>
<keyword evidence="6 13" id="KW-0735">Signal-anchor</keyword>
<dbReference type="SUPFAM" id="SSF53448">
    <property type="entry name" value="Nucleotide-diphospho-sugar transferases"/>
    <property type="match status" value="1"/>
</dbReference>
<accession>A0A151TUW6</accession>
<comment type="similarity">
    <text evidence="2 13">Belongs to the glycosyltransferase 43 family.</text>
</comment>
<dbReference type="InterPro" id="IPR005027">
    <property type="entry name" value="Glyco_trans_43"/>
</dbReference>
<evidence type="ECO:0000256" key="10">
    <source>
        <dbReference type="ARBA" id="ARBA00023180"/>
    </source>
</evidence>
<dbReference type="OrthoDB" id="675023at2759"/>
<evidence type="ECO:0000313" key="14">
    <source>
        <dbReference type="EMBL" id="KYP70847.1"/>
    </source>
</evidence>
<keyword evidence="7" id="KW-1133">Transmembrane helix</keyword>
<evidence type="ECO:0000256" key="9">
    <source>
        <dbReference type="ARBA" id="ARBA00023136"/>
    </source>
</evidence>
<dbReference type="GO" id="GO:0010417">
    <property type="term" value="P:glucuronoxylan biosynthetic process"/>
    <property type="evidence" value="ECO:0007669"/>
    <property type="project" value="TreeGrafter"/>
</dbReference>
<dbReference type="PANTHER" id="PTHR10896:SF59">
    <property type="entry name" value="BETA-1,4-XYLOSYLTRANSFERASE IRX9"/>
    <property type="match status" value="1"/>
</dbReference>
<evidence type="ECO:0000256" key="12">
    <source>
        <dbReference type="PIRSR" id="PIRSR605027-4"/>
    </source>
</evidence>
<keyword evidence="4 13" id="KW-0808">Transferase</keyword>
<dbReference type="InterPro" id="IPR029044">
    <property type="entry name" value="Nucleotide-diphossugar_trans"/>
</dbReference>
<dbReference type="OMA" id="RNVALAW"/>
<organism evidence="14 15">
    <name type="scientific">Cajanus cajan</name>
    <name type="common">Pigeon pea</name>
    <name type="synonym">Cajanus indicus</name>
    <dbReference type="NCBI Taxonomy" id="3821"/>
    <lineage>
        <taxon>Eukaryota</taxon>
        <taxon>Viridiplantae</taxon>
        <taxon>Streptophyta</taxon>
        <taxon>Embryophyta</taxon>
        <taxon>Tracheophyta</taxon>
        <taxon>Spermatophyta</taxon>
        <taxon>Magnoliopsida</taxon>
        <taxon>eudicotyledons</taxon>
        <taxon>Gunneridae</taxon>
        <taxon>Pentapetalae</taxon>
        <taxon>rosids</taxon>
        <taxon>fabids</taxon>
        <taxon>Fabales</taxon>
        <taxon>Fabaceae</taxon>
        <taxon>Papilionoideae</taxon>
        <taxon>50 kb inversion clade</taxon>
        <taxon>NPAAA clade</taxon>
        <taxon>indigoferoid/millettioid clade</taxon>
        <taxon>Phaseoleae</taxon>
        <taxon>Cajanus</taxon>
    </lineage>
</organism>
<name>A0A151TUW6_CAJCA</name>
<keyword evidence="9" id="KW-0472">Membrane</keyword>
<protein>
    <recommendedName>
        <fullName evidence="13">Glycosyltransferases</fullName>
        <ecNumber evidence="13">2.4.-.-</ecNumber>
    </recommendedName>
</protein>
<evidence type="ECO:0000256" key="7">
    <source>
        <dbReference type="ARBA" id="ARBA00022989"/>
    </source>
</evidence>
<keyword evidence="15" id="KW-1185">Reference proteome</keyword>
<keyword evidence="11 13" id="KW-0961">Cell wall biogenesis/degradation</keyword>
<gene>
    <name evidence="14" type="ORF">KK1_010085</name>
</gene>
<dbReference type="PANTHER" id="PTHR10896">
    <property type="entry name" value="GALACTOSYLGALACTOSYLXYLOSYLPROTEIN 3-BETA-GLUCURONOSYLTRANSFERASE BETA-1,3-GLUCURONYLTRANSFERASE"/>
    <property type="match status" value="1"/>
</dbReference>
<evidence type="ECO:0000256" key="5">
    <source>
        <dbReference type="ARBA" id="ARBA00022692"/>
    </source>
</evidence>
<dbReference type="GO" id="GO:0042285">
    <property type="term" value="F:xylosyltransferase activity"/>
    <property type="evidence" value="ECO:0007669"/>
    <property type="project" value="TreeGrafter"/>
</dbReference>
<evidence type="ECO:0000313" key="15">
    <source>
        <dbReference type="Proteomes" id="UP000075243"/>
    </source>
</evidence>
<dbReference type="GO" id="GO:0071555">
    <property type="term" value="P:cell wall organization"/>
    <property type="evidence" value="ECO:0007669"/>
    <property type="project" value="UniProtKB-KW"/>
</dbReference>
<dbReference type="CDD" id="cd00218">
    <property type="entry name" value="GlcAT-I"/>
    <property type="match status" value="1"/>
</dbReference>
<proteinExistence type="inferred from homology"/>
<evidence type="ECO:0000256" key="3">
    <source>
        <dbReference type="ARBA" id="ARBA00022676"/>
    </source>
</evidence>
<evidence type="ECO:0000256" key="2">
    <source>
        <dbReference type="ARBA" id="ARBA00007706"/>
    </source>
</evidence>
<feature type="site" description="Interaction with galactose moiety of substrate glycoprotein" evidence="12">
    <location>
        <position position="237"/>
    </location>
</feature>
<evidence type="ECO:0000256" key="8">
    <source>
        <dbReference type="ARBA" id="ARBA00023034"/>
    </source>
</evidence>
<keyword evidence="8 13" id="KW-0333">Golgi apparatus</keyword>
<dbReference type="STRING" id="3821.A0A151TUW6"/>
<comment type="subcellular location">
    <subcellularLocation>
        <location evidence="1 13">Golgi apparatus membrane</location>
        <topology evidence="1 13">Single-pass type II membrane protein</topology>
    </subcellularLocation>
</comment>
<evidence type="ECO:0000256" key="1">
    <source>
        <dbReference type="ARBA" id="ARBA00004323"/>
    </source>
</evidence>
<dbReference type="GO" id="GO:0009834">
    <property type="term" value="P:plant-type secondary cell wall biogenesis"/>
    <property type="evidence" value="ECO:0007669"/>
    <property type="project" value="TreeGrafter"/>
</dbReference>
<dbReference type="GO" id="GO:0000139">
    <property type="term" value="C:Golgi membrane"/>
    <property type="evidence" value="ECO:0007669"/>
    <property type="project" value="UniProtKB-SubCell"/>
</dbReference>
<dbReference type="EMBL" id="CM003605">
    <property type="protein sequence ID" value="KYP70847.1"/>
    <property type="molecule type" value="Genomic_DNA"/>
</dbReference>
<dbReference type="AlphaFoldDB" id="A0A151TUW6"/>
<sequence>MGSLERSKKKVLLWKKAMLHFSLCFVMGFFTGLAPTGKSSLFSTKVVVSNRTEFAPQPSEMSHLATTNVNTSWIAPTPRTIEKKKTRTKLHVEAEPQLKPRRLIIIVTPTSTKLPHQAVFLRRLANTIKLVPQPLLWIVVEAKTNSTELPEILRKTGIMYRHVVFKENFTELEAELNHQRHLALKHIAHHRLNGIVHFAGLSNIYDLQFFHQLRDIEVFGTWPTALLAANRKKVKIEGPVCDSSQVIGWHLRNMNNETDTITPPIHISSFAFNSSILWDPERWGRTSSVQDTSQNSIKFVKQVVLEDEAKLKGIPPEGCSKILLWRFNFRARTTSKQ</sequence>
<evidence type="ECO:0000256" key="11">
    <source>
        <dbReference type="ARBA" id="ARBA00023316"/>
    </source>
</evidence>
<dbReference type="Gramene" id="C.cajan_09804.t">
    <property type="protein sequence ID" value="C.cajan_09804.t"/>
    <property type="gene ID" value="C.cajan_09804"/>
</dbReference>
<dbReference type="FunFam" id="3.90.550.10:FF:000084">
    <property type="entry name" value="Glycosyltransferases"/>
    <property type="match status" value="1"/>
</dbReference>
<keyword evidence="3 14" id="KW-0328">Glycosyltransferase</keyword>
<keyword evidence="5" id="KW-0812">Transmembrane</keyword>
<evidence type="ECO:0000256" key="6">
    <source>
        <dbReference type="ARBA" id="ARBA00022968"/>
    </source>
</evidence>